<dbReference type="Gene3D" id="3.20.20.140">
    <property type="entry name" value="Metal-dependent hydrolases"/>
    <property type="match status" value="1"/>
</dbReference>
<dbReference type="Proteomes" id="UP000243579">
    <property type="component" value="Unassembled WGS sequence"/>
</dbReference>
<dbReference type="InterPro" id="IPR016195">
    <property type="entry name" value="Pol/histidinol_Pase-like"/>
</dbReference>
<name>A0A1V9YM32_ACHHY</name>
<proteinExistence type="predicted"/>
<dbReference type="GO" id="GO:0035312">
    <property type="term" value="F:5'-3' DNA exonuclease activity"/>
    <property type="evidence" value="ECO:0007669"/>
    <property type="project" value="TreeGrafter"/>
</dbReference>
<feature type="compositionally biased region" description="Low complexity" evidence="1">
    <location>
        <begin position="45"/>
        <end position="57"/>
    </location>
</feature>
<gene>
    <name evidence="3" type="ORF">ACHHYP_09944</name>
</gene>
<feature type="domain" description="Polymerase/histidinol phosphatase N-terminal" evidence="2">
    <location>
        <begin position="65"/>
        <end position="130"/>
    </location>
</feature>
<evidence type="ECO:0000259" key="2">
    <source>
        <dbReference type="SMART" id="SM00481"/>
    </source>
</evidence>
<dbReference type="GO" id="GO:0004534">
    <property type="term" value="F:5'-3' RNA exonuclease activity"/>
    <property type="evidence" value="ECO:0007669"/>
    <property type="project" value="TreeGrafter"/>
</dbReference>
<organism evidence="3 4">
    <name type="scientific">Achlya hypogyna</name>
    <name type="common">Oomycete</name>
    <name type="synonym">Protoachlya hypogyna</name>
    <dbReference type="NCBI Taxonomy" id="1202772"/>
    <lineage>
        <taxon>Eukaryota</taxon>
        <taxon>Sar</taxon>
        <taxon>Stramenopiles</taxon>
        <taxon>Oomycota</taxon>
        <taxon>Saprolegniomycetes</taxon>
        <taxon>Saprolegniales</taxon>
        <taxon>Achlyaceae</taxon>
        <taxon>Achlya</taxon>
    </lineage>
</organism>
<dbReference type="AlphaFoldDB" id="A0A1V9YM32"/>
<dbReference type="SMART" id="SM00481">
    <property type="entry name" value="POLIIIAc"/>
    <property type="match status" value="1"/>
</dbReference>
<protein>
    <recommendedName>
        <fullName evidence="2">Polymerase/histidinol phosphatase N-terminal domain-containing protein</fullName>
    </recommendedName>
</protein>
<dbReference type="Gene3D" id="1.10.150.650">
    <property type="match status" value="1"/>
</dbReference>
<feature type="compositionally biased region" description="Basic residues" evidence="1">
    <location>
        <begin position="7"/>
        <end position="21"/>
    </location>
</feature>
<comment type="caution">
    <text evidence="3">The sequence shown here is derived from an EMBL/GenBank/DDBJ whole genome shotgun (WGS) entry which is preliminary data.</text>
</comment>
<dbReference type="STRING" id="1202772.A0A1V9YM32"/>
<dbReference type="InterPro" id="IPR004013">
    <property type="entry name" value="PHP_dom"/>
</dbReference>
<reference evidence="3 4" key="1">
    <citation type="journal article" date="2014" name="Genome Biol. Evol.">
        <title>The secreted proteins of Achlya hypogyna and Thraustotheca clavata identify the ancestral oomycete secretome and reveal gene acquisitions by horizontal gene transfer.</title>
        <authorList>
            <person name="Misner I."/>
            <person name="Blouin N."/>
            <person name="Leonard G."/>
            <person name="Richards T.A."/>
            <person name="Lane C.E."/>
        </authorList>
    </citation>
    <scope>NUCLEOTIDE SEQUENCE [LARGE SCALE GENOMIC DNA]</scope>
    <source>
        <strain evidence="3 4">ATCC 48635</strain>
    </source>
</reference>
<accession>A0A1V9YM32</accession>
<dbReference type="SUPFAM" id="SSF89550">
    <property type="entry name" value="PHP domain-like"/>
    <property type="match status" value="1"/>
</dbReference>
<dbReference type="InterPro" id="IPR003141">
    <property type="entry name" value="Pol/His_phosphatase_N"/>
</dbReference>
<feature type="region of interest" description="Disordered" evidence="1">
    <location>
        <begin position="1"/>
        <end position="68"/>
    </location>
</feature>
<evidence type="ECO:0000256" key="1">
    <source>
        <dbReference type="SAM" id="MobiDB-lite"/>
    </source>
</evidence>
<keyword evidence="4" id="KW-1185">Reference proteome</keyword>
<dbReference type="InterPro" id="IPR052018">
    <property type="entry name" value="PHP_domain"/>
</dbReference>
<evidence type="ECO:0000313" key="3">
    <source>
        <dbReference type="EMBL" id="OQR86781.1"/>
    </source>
</evidence>
<dbReference type="Pfam" id="PF02811">
    <property type="entry name" value="PHP"/>
    <property type="match status" value="1"/>
</dbReference>
<dbReference type="PANTHER" id="PTHR42924:SF3">
    <property type="entry name" value="POLYMERASE_HISTIDINOL PHOSPHATASE N-TERMINAL DOMAIN-CONTAINING PROTEIN"/>
    <property type="match status" value="1"/>
</dbReference>
<dbReference type="EMBL" id="JNBR01001483">
    <property type="protein sequence ID" value="OQR86781.1"/>
    <property type="molecule type" value="Genomic_DNA"/>
</dbReference>
<sequence>MVAGSSGKKKKAAKKSSKRKPVNLQPAYQSKFARHSAGANDDDSSSSSPLADDLFPSNREESSLGDFHMHSTCSDGKFRPAEVIQKAAANGVEYMALTDHDTMAGVPEALEAAQSLGVFVMPGVEISAEEKGAENMHILGYFCPGTESKELDDQLRLIREARHKRGQEMLRKLAAMGIHLDWARVLEIAGEAAPGRPHVAEALVEAGHVSHFREAFSRYLGNDGPAYAEGEHFPPEDAVKMIAEAGGISVLAHPWCCKNPLVVVPKLAAAGIHGLEVYHDTTKIDMYGALATESKLLKLGGSDFHGIDPHTEHAPGDIPLPRKHLDKFLAAAKEMWAPPLRKKITTVCEQLDEPVTIVTWSELLPVAEGAAATFPDITVEATTEKHYSTLVFRRQST</sequence>
<dbReference type="OrthoDB" id="16564at2759"/>
<dbReference type="PANTHER" id="PTHR42924">
    <property type="entry name" value="EXONUCLEASE"/>
    <property type="match status" value="1"/>
</dbReference>
<dbReference type="CDD" id="cd07438">
    <property type="entry name" value="PHP_HisPPase_AMP"/>
    <property type="match status" value="1"/>
</dbReference>
<evidence type="ECO:0000313" key="4">
    <source>
        <dbReference type="Proteomes" id="UP000243579"/>
    </source>
</evidence>